<evidence type="ECO:0000313" key="5">
    <source>
        <dbReference type="EMBL" id="TRY00202.1"/>
    </source>
</evidence>
<accession>A0A553IJ61</accession>
<dbReference type="InterPro" id="IPR051454">
    <property type="entry name" value="RNA/ubiquinone_mod_enzymes"/>
</dbReference>
<dbReference type="InterPro" id="IPR032525">
    <property type="entry name" value="Peptidase_U32_C"/>
</dbReference>
<dbReference type="Pfam" id="PF01136">
    <property type="entry name" value="Peptidase_U32"/>
    <property type="match status" value="1"/>
</dbReference>
<dbReference type="Pfam" id="PF16325">
    <property type="entry name" value="Peptidase_U32_C"/>
    <property type="match status" value="1"/>
</dbReference>
<comment type="caution">
    <text evidence="5">The sequence shown here is derived from an EMBL/GenBank/DDBJ whole genome shotgun (WGS) entry which is preliminary data.</text>
</comment>
<organism evidence="5 6">
    <name type="scientific">Acholeplasma laidlawii</name>
    <dbReference type="NCBI Taxonomy" id="2148"/>
    <lineage>
        <taxon>Bacteria</taxon>
        <taxon>Bacillati</taxon>
        <taxon>Mycoplasmatota</taxon>
        <taxon>Mollicutes</taxon>
        <taxon>Acholeplasmatales</taxon>
        <taxon>Acholeplasmataceae</taxon>
        <taxon>Acholeplasma</taxon>
    </lineage>
</organism>
<name>A0A553IJ61_ACHLA</name>
<protein>
    <submittedName>
        <fullName evidence="5">U32 family peptidase</fullName>
    </submittedName>
</protein>
<evidence type="ECO:0000256" key="2">
    <source>
        <dbReference type="ARBA" id="ARBA00022801"/>
    </source>
</evidence>
<keyword evidence="1" id="KW-0645">Protease</keyword>
<dbReference type="Proteomes" id="UP000315938">
    <property type="component" value="Unassembled WGS sequence"/>
</dbReference>
<evidence type="ECO:0000313" key="6">
    <source>
        <dbReference type="Proteomes" id="UP000315938"/>
    </source>
</evidence>
<sequence>MMDSYLMSLQLRERKMTELLAPAGDLDKLKIAIIYGADAVFIGGKQFSLRANASNFTKEDLIEGCKFAHDRGKKVYVTTNVIPHQKDKEGLIEYLKILEEAKVDAIIAASPLIINTALKHTNLEVHISTQQSALNVPTVNYWYNKGATRVVLGRDIDLNDIEHITKHVDAEIEVFIHGGMCAGYSGRCSLSNHLTNRDANRGGCAHTCRWFFELQKNGEIEADIPFSMGSKDLSAVKEITRLMDIGVSSLKIEGRMKSLHYIATVVNTYRRIIDEYTETGAIKNYELYEEMLKNAENRETSHGFFYGLPTKDQQLYEKRSERVMQNFVGLILDYNEETKYATVETKNVFVLEDLEVFSPKHASKTFLNTSMMNSNQEVITRAARAREKIQVYIPFKVEPFDMLRAKRT</sequence>
<evidence type="ECO:0000256" key="3">
    <source>
        <dbReference type="ARBA" id="ARBA00038374"/>
    </source>
</evidence>
<dbReference type="AlphaFoldDB" id="A0A553IJ61"/>
<dbReference type="Gene3D" id="2.40.30.10">
    <property type="entry name" value="Translation factors"/>
    <property type="match status" value="1"/>
</dbReference>
<gene>
    <name evidence="5" type="ORF">FNV44_03915</name>
</gene>
<feature type="domain" description="Peptidase family U32 C-terminal" evidence="4">
    <location>
        <begin position="325"/>
        <end position="404"/>
    </location>
</feature>
<dbReference type="GO" id="GO:0006508">
    <property type="term" value="P:proteolysis"/>
    <property type="evidence" value="ECO:0007669"/>
    <property type="project" value="UniProtKB-KW"/>
</dbReference>
<dbReference type="EMBL" id="VKID01000001">
    <property type="protein sequence ID" value="TRY00202.1"/>
    <property type="molecule type" value="Genomic_DNA"/>
</dbReference>
<reference evidence="5 6" key="1">
    <citation type="submission" date="2019-07" db="EMBL/GenBank/DDBJ databases">
        <title>Genome sequence of Acholeplasma laidlawii strain with increased resistance to erythromycin.</title>
        <authorList>
            <person name="Medvedeva E.S."/>
            <person name="Baranova N.B."/>
            <person name="Siniagina M.N."/>
            <person name="Mouzykantov A."/>
            <person name="Chernova O.A."/>
            <person name="Chernov V.M."/>
        </authorList>
    </citation>
    <scope>NUCLEOTIDE SEQUENCE [LARGE SCALE GENOMIC DNA]</scope>
    <source>
        <strain evidence="5 6">PG8REry</strain>
    </source>
</reference>
<evidence type="ECO:0000256" key="1">
    <source>
        <dbReference type="ARBA" id="ARBA00022670"/>
    </source>
</evidence>
<evidence type="ECO:0000259" key="4">
    <source>
        <dbReference type="Pfam" id="PF16325"/>
    </source>
</evidence>
<dbReference type="PANTHER" id="PTHR30217">
    <property type="entry name" value="PEPTIDASE U32 FAMILY"/>
    <property type="match status" value="1"/>
</dbReference>
<proteinExistence type="inferred from homology"/>
<keyword evidence="2" id="KW-0378">Hydrolase</keyword>
<dbReference type="InterPro" id="IPR001539">
    <property type="entry name" value="Peptidase_U32"/>
</dbReference>
<dbReference type="PANTHER" id="PTHR30217:SF6">
    <property type="entry name" value="TRNA HYDROXYLATION PROTEIN P"/>
    <property type="match status" value="1"/>
</dbReference>
<comment type="similarity">
    <text evidence="3">Belongs to the peptidase U32 family.</text>
</comment>
<dbReference type="GO" id="GO:0008233">
    <property type="term" value="F:peptidase activity"/>
    <property type="evidence" value="ECO:0007669"/>
    <property type="project" value="UniProtKB-KW"/>
</dbReference>